<dbReference type="AlphaFoldDB" id="A0A2A2WTD8"/>
<dbReference type="EMBL" id="NTGA01000005">
    <property type="protein sequence ID" value="PAY24482.1"/>
    <property type="molecule type" value="Genomic_DNA"/>
</dbReference>
<evidence type="ECO:0000313" key="6">
    <source>
        <dbReference type="EMBL" id="PAY24482.1"/>
    </source>
</evidence>
<keyword evidence="3" id="KW-0813">Transport</keyword>
<keyword evidence="7" id="KW-1185">Reference proteome</keyword>
<evidence type="ECO:0000256" key="3">
    <source>
        <dbReference type="ARBA" id="ARBA00022448"/>
    </source>
</evidence>
<dbReference type="Gene3D" id="3.40.50.1980">
    <property type="entry name" value="Nitrogenase molybdenum iron protein domain"/>
    <property type="match status" value="2"/>
</dbReference>
<gene>
    <name evidence="6" type="ORF">CEY15_03265</name>
</gene>
<evidence type="ECO:0000256" key="4">
    <source>
        <dbReference type="ARBA" id="ARBA00022729"/>
    </source>
</evidence>
<dbReference type="PROSITE" id="PS50983">
    <property type="entry name" value="FE_B12_PBP"/>
    <property type="match status" value="1"/>
</dbReference>
<evidence type="ECO:0000313" key="7">
    <source>
        <dbReference type="Proteomes" id="UP000218810"/>
    </source>
</evidence>
<comment type="caution">
    <text evidence="6">The sequence shown here is derived from an EMBL/GenBank/DDBJ whole genome shotgun (WGS) entry which is preliminary data.</text>
</comment>
<dbReference type="OrthoDB" id="9793175at2"/>
<accession>A0A2A2WTD8</accession>
<comment type="similarity">
    <text evidence="2">Belongs to the bacterial solute-binding protein 8 family.</text>
</comment>
<dbReference type="InterPro" id="IPR002491">
    <property type="entry name" value="ABC_transptr_periplasmic_BD"/>
</dbReference>
<reference evidence="7" key="1">
    <citation type="submission" date="2017-09" db="EMBL/GenBank/DDBJ databases">
        <authorList>
            <person name="Zhang Y."/>
            <person name="Huang X."/>
            <person name="Liu J."/>
            <person name="Lu L."/>
            <person name="Peng K."/>
        </authorList>
    </citation>
    <scope>NUCLEOTIDE SEQUENCE [LARGE SCALE GENOMIC DNA]</scope>
    <source>
        <strain evidence="7">S-XJ-1</strain>
    </source>
</reference>
<protein>
    <submittedName>
        <fullName evidence="6">Iron siderophore-binding protein</fullName>
    </submittedName>
</protein>
<dbReference type="PANTHER" id="PTHR30532">
    <property type="entry name" value="IRON III DICITRATE-BINDING PERIPLASMIC PROTEIN"/>
    <property type="match status" value="1"/>
</dbReference>
<feature type="domain" description="Fe/B12 periplasmic-binding" evidence="5">
    <location>
        <begin position="50"/>
        <end position="301"/>
    </location>
</feature>
<evidence type="ECO:0000256" key="2">
    <source>
        <dbReference type="ARBA" id="ARBA00008814"/>
    </source>
</evidence>
<evidence type="ECO:0000259" key="5">
    <source>
        <dbReference type="PROSITE" id="PS50983"/>
    </source>
</evidence>
<dbReference type="Pfam" id="PF01497">
    <property type="entry name" value="Peripla_BP_2"/>
    <property type="match status" value="1"/>
</dbReference>
<dbReference type="Proteomes" id="UP000218810">
    <property type="component" value="Unassembled WGS sequence"/>
</dbReference>
<evidence type="ECO:0000256" key="1">
    <source>
        <dbReference type="ARBA" id="ARBA00004196"/>
    </source>
</evidence>
<organism evidence="6 7">
    <name type="scientific">Dietzia natronolimnaea</name>
    <dbReference type="NCBI Taxonomy" id="161920"/>
    <lineage>
        <taxon>Bacteria</taxon>
        <taxon>Bacillati</taxon>
        <taxon>Actinomycetota</taxon>
        <taxon>Actinomycetes</taxon>
        <taxon>Mycobacteriales</taxon>
        <taxon>Dietziaceae</taxon>
        <taxon>Dietzia</taxon>
    </lineage>
</organism>
<comment type="subcellular location">
    <subcellularLocation>
        <location evidence="1">Cell envelope</location>
    </subcellularLocation>
</comment>
<name>A0A2A2WTD8_9ACTN</name>
<dbReference type="PANTHER" id="PTHR30532:SF25">
    <property type="entry name" value="IRON(III) DICITRATE-BINDING PERIPLASMIC PROTEIN"/>
    <property type="match status" value="1"/>
</dbReference>
<dbReference type="CDD" id="cd01146">
    <property type="entry name" value="FhuD"/>
    <property type="match status" value="1"/>
</dbReference>
<dbReference type="InterPro" id="IPR051313">
    <property type="entry name" value="Bact_iron-sidero_bind"/>
</dbReference>
<sequence length="301" mass="31714">MPSLLALAVASVVTLAGCSGTEDSPESSAQDAYTVTHAMGETTVEAAPERVVVLDSPHLDALIALGHTPVGITESSAGTGAPPYLGEVDAELVGLTSEPDIDRIAALAPDLIIGAKVRHEAIYDELSGIAPTVFSENSGTDWQEQARITAAAMNESDEMEKLIGDLDTRIAEVGTAVGAEGTTLSIVRFRPDNFRLYGPETFSGSILSDMGFELGDRELNEYSMAELSPELYEEIDGEVVFFTNPGGDPSATTMATVTGLWNDIPAVKDGQTYEVDDETWMIGIGVLGAAEILDDVEQTLG</sequence>
<dbReference type="GO" id="GO:1901678">
    <property type="term" value="P:iron coordination entity transport"/>
    <property type="evidence" value="ECO:0007669"/>
    <property type="project" value="UniProtKB-ARBA"/>
</dbReference>
<dbReference type="SUPFAM" id="SSF53807">
    <property type="entry name" value="Helical backbone' metal receptor"/>
    <property type="match status" value="1"/>
</dbReference>
<keyword evidence="4" id="KW-0732">Signal</keyword>
<proteinExistence type="inferred from homology"/>
<dbReference type="GO" id="GO:0030288">
    <property type="term" value="C:outer membrane-bounded periplasmic space"/>
    <property type="evidence" value="ECO:0007669"/>
    <property type="project" value="TreeGrafter"/>
</dbReference>